<comment type="catalytic activity">
    <reaction evidence="11 12">
        <text>uridine(1498) in 16S rRNA + S-adenosyl-L-methionine = N(3)-methyluridine(1498) in 16S rRNA + S-adenosyl-L-homocysteine + H(+)</text>
        <dbReference type="Rhea" id="RHEA:42920"/>
        <dbReference type="Rhea" id="RHEA-COMP:10283"/>
        <dbReference type="Rhea" id="RHEA-COMP:10284"/>
        <dbReference type="ChEBI" id="CHEBI:15378"/>
        <dbReference type="ChEBI" id="CHEBI:57856"/>
        <dbReference type="ChEBI" id="CHEBI:59789"/>
        <dbReference type="ChEBI" id="CHEBI:65315"/>
        <dbReference type="ChEBI" id="CHEBI:74502"/>
        <dbReference type="EC" id="2.1.1.193"/>
    </reaction>
</comment>
<dbReference type="InterPro" id="IPR006700">
    <property type="entry name" value="RsmE"/>
</dbReference>
<evidence type="ECO:0000256" key="9">
    <source>
        <dbReference type="ARBA" id="ARBA00022691"/>
    </source>
</evidence>
<evidence type="ECO:0000256" key="7">
    <source>
        <dbReference type="ARBA" id="ARBA00022603"/>
    </source>
</evidence>
<dbReference type="Gene3D" id="3.40.1280.10">
    <property type="match status" value="1"/>
</dbReference>
<dbReference type="PANTHER" id="PTHR30027:SF3">
    <property type="entry name" value="16S RRNA (URACIL(1498)-N(3))-METHYLTRANSFERASE"/>
    <property type="match status" value="1"/>
</dbReference>
<dbReference type="InterPro" id="IPR046886">
    <property type="entry name" value="RsmE_MTase_dom"/>
</dbReference>
<evidence type="ECO:0000259" key="13">
    <source>
        <dbReference type="Pfam" id="PF04452"/>
    </source>
</evidence>
<dbReference type="RefSeq" id="WP_006789407.1">
    <property type="nucleotide sequence ID" value="NZ_JH417570.1"/>
</dbReference>
<dbReference type="STRING" id="861450.HMPREF0080_00423"/>
<evidence type="ECO:0000256" key="12">
    <source>
        <dbReference type="PIRNR" id="PIRNR015601"/>
    </source>
</evidence>
<dbReference type="InterPro" id="IPR029026">
    <property type="entry name" value="tRNA_m1G_MTases_N"/>
</dbReference>
<sequence length="241" mass="26729">MRKLFTSFPIGGEFHLTADDTHHLMRVLRAATGDEVIVTDSRGASFHCKINGMDGKEAVLLPVARVEETDTAGPELILAAAVLKNDKFDWLVQKATELGVNRIIPIQMKYCVVKLNEKRRLERCKRWQKIALEAAKQCGRTDVPPVDDVHSLAELVRDYGDRFIVVPYELETVPAQAAAVAASRADTVVCIGPEGGFAREEIEFLKTCERCMTVSLGRRILRAETAALTAAAVIMYERGFK</sequence>
<comment type="similarity">
    <text evidence="2 12">Belongs to the RNA methyltransferase RsmE family.</text>
</comment>
<evidence type="ECO:0000256" key="1">
    <source>
        <dbReference type="ARBA" id="ARBA00004496"/>
    </source>
</evidence>
<dbReference type="AlphaFoldDB" id="G9YFL1"/>
<keyword evidence="7 12" id="KW-0489">Methyltransferase</keyword>
<dbReference type="InterPro" id="IPR029028">
    <property type="entry name" value="Alpha/beta_knot_MTases"/>
</dbReference>
<keyword evidence="9 12" id="KW-0949">S-adenosyl-L-methionine</keyword>
<protein>
    <recommendedName>
        <fullName evidence="4 12">Ribosomal RNA small subunit methyltransferase E</fullName>
        <ecNumber evidence="3 12">2.1.1.193</ecNumber>
    </recommendedName>
</protein>
<comment type="function">
    <text evidence="10 12">Specifically methylates the N3 position of the uracil ring of uridine 1498 (m3U1498) in 16S rRNA. Acts on the fully assembled 30S ribosomal subunit.</text>
</comment>
<dbReference type="InterPro" id="IPR015947">
    <property type="entry name" value="PUA-like_sf"/>
</dbReference>
<evidence type="ECO:0000256" key="3">
    <source>
        <dbReference type="ARBA" id="ARBA00012328"/>
    </source>
</evidence>
<dbReference type="SUPFAM" id="SSF88697">
    <property type="entry name" value="PUA domain-like"/>
    <property type="match status" value="1"/>
</dbReference>
<dbReference type="CDD" id="cd18084">
    <property type="entry name" value="RsmE-like"/>
    <property type="match status" value="1"/>
</dbReference>
<evidence type="ECO:0000313" key="16">
    <source>
        <dbReference type="Proteomes" id="UP000005481"/>
    </source>
</evidence>
<dbReference type="PANTHER" id="PTHR30027">
    <property type="entry name" value="RIBOSOMAL RNA SMALL SUBUNIT METHYLTRANSFERASE E"/>
    <property type="match status" value="1"/>
</dbReference>
<evidence type="ECO:0000256" key="5">
    <source>
        <dbReference type="ARBA" id="ARBA00022490"/>
    </source>
</evidence>
<comment type="subcellular location">
    <subcellularLocation>
        <location evidence="1 12">Cytoplasm</location>
    </subcellularLocation>
</comment>
<dbReference type="Proteomes" id="UP000005481">
    <property type="component" value="Unassembled WGS sequence"/>
</dbReference>
<dbReference type="GO" id="GO:0005737">
    <property type="term" value="C:cytoplasm"/>
    <property type="evidence" value="ECO:0007669"/>
    <property type="project" value="UniProtKB-SubCell"/>
</dbReference>
<dbReference type="Pfam" id="PF20260">
    <property type="entry name" value="PUA_4"/>
    <property type="match status" value="1"/>
</dbReference>
<dbReference type="eggNOG" id="COG1385">
    <property type="taxonomic scope" value="Bacteria"/>
</dbReference>
<comment type="caution">
    <text evidence="15">The sequence shown here is derived from an EMBL/GenBank/DDBJ whole genome shotgun (WGS) entry which is preliminary data.</text>
</comment>
<evidence type="ECO:0000256" key="6">
    <source>
        <dbReference type="ARBA" id="ARBA00022552"/>
    </source>
</evidence>
<dbReference type="GO" id="GO:0070475">
    <property type="term" value="P:rRNA base methylation"/>
    <property type="evidence" value="ECO:0007669"/>
    <property type="project" value="TreeGrafter"/>
</dbReference>
<organism evidence="15 16">
    <name type="scientific">Anaeroglobus geminatus F0357</name>
    <dbReference type="NCBI Taxonomy" id="861450"/>
    <lineage>
        <taxon>Bacteria</taxon>
        <taxon>Bacillati</taxon>
        <taxon>Bacillota</taxon>
        <taxon>Negativicutes</taxon>
        <taxon>Veillonellales</taxon>
        <taxon>Veillonellaceae</taxon>
        <taxon>Anaeroglobus</taxon>
    </lineage>
</organism>
<name>G9YFL1_9FIRM</name>
<dbReference type="GO" id="GO:0070042">
    <property type="term" value="F:rRNA (uridine-N3-)-methyltransferase activity"/>
    <property type="evidence" value="ECO:0007669"/>
    <property type="project" value="TreeGrafter"/>
</dbReference>
<evidence type="ECO:0000256" key="2">
    <source>
        <dbReference type="ARBA" id="ARBA00005528"/>
    </source>
</evidence>
<evidence type="ECO:0000256" key="8">
    <source>
        <dbReference type="ARBA" id="ARBA00022679"/>
    </source>
</evidence>
<dbReference type="OrthoDB" id="9815641at2"/>
<dbReference type="Pfam" id="PF04452">
    <property type="entry name" value="Methyltrans_RNA"/>
    <property type="match status" value="1"/>
</dbReference>
<dbReference type="SUPFAM" id="SSF75217">
    <property type="entry name" value="alpha/beta knot"/>
    <property type="match status" value="1"/>
</dbReference>
<keyword evidence="6 12" id="KW-0698">rRNA processing</keyword>
<evidence type="ECO:0000259" key="14">
    <source>
        <dbReference type="Pfam" id="PF20260"/>
    </source>
</evidence>
<proteinExistence type="inferred from homology"/>
<dbReference type="EC" id="2.1.1.193" evidence="3 12"/>
<feature type="domain" description="Ribosomal RNA small subunit methyltransferase E methyltransferase" evidence="13">
    <location>
        <begin position="75"/>
        <end position="235"/>
    </location>
</feature>
<dbReference type="InterPro" id="IPR046887">
    <property type="entry name" value="RsmE_PUA-like"/>
</dbReference>
<dbReference type="NCBIfam" id="TIGR00046">
    <property type="entry name" value="RsmE family RNA methyltransferase"/>
    <property type="match status" value="1"/>
</dbReference>
<dbReference type="PIRSF" id="PIRSF015601">
    <property type="entry name" value="MTase_slr0722"/>
    <property type="match status" value="1"/>
</dbReference>
<evidence type="ECO:0000313" key="15">
    <source>
        <dbReference type="EMBL" id="EHM43025.1"/>
    </source>
</evidence>
<evidence type="ECO:0000256" key="4">
    <source>
        <dbReference type="ARBA" id="ARBA00013673"/>
    </source>
</evidence>
<gene>
    <name evidence="15" type="ORF">HMPREF0080_00423</name>
</gene>
<dbReference type="EMBL" id="AGCJ01000013">
    <property type="protein sequence ID" value="EHM43025.1"/>
    <property type="molecule type" value="Genomic_DNA"/>
</dbReference>
<reference evidence="15 16" key="1">
    <citation type="submission" date="2011-08" db="EMBL/GenBank/DDBJ databases">
        <authorList>
            <person name="Weinstock G."/>
            <person name="Sodergren E."/>
            <person name="Clifton S."/>
            <person name="Fulton L."/>
            <person name="Fulton B."/>
            <person name="Courtney L."/>
            <person name="Fronick C."/>
            <person name="Harrison M."/>
            <person name="Strong C."/>
            <person name="Farmer C."/>
            <person name="Delahaunty K."/>
            <person name="Markovic C."/>
            <person name="Hall O."/>
            <person name="Minx P."/>
            <person name="Tomlinson C."/>
            <person name="Mitreva M."/>
            <person name="Hou S."/>
            <person name="Chen J."/>
            <person name="Wollam A."/>
            <person name="Pepin K.H."/>
            <person name="Johnson M."/>
            <person name="Bhonagiri V."/>
            <person name="Zhang X."/>
            <person name="Suruliraj S."/>
            <person name="Warren W."/>
            <person name="Chinwalla A."/>
            <person name="Mardis E.R."/>
            <person name="Wilson R.K."/>
        </authorList>
    </citation>
    <scope>NUCLEOTIDE SEQUENCE [LARGE SCALE GENOMIC DNA]</scope>
    <source>
        <strain evidence="15 16">F0357</strain>
    </source>
</reference>
<dbReference type="HOGENOM" id="CLU_067442_3_0_9"/>
<evidence type="ECO:0000256" key="10">
    <source>
        <dbReference type="ARBA" id="ARBA00025699"/>
    </source>
</evidence>
<keyword evidence="5 12" id="KW-0963">Cytoplasm</keyword>
<dbReference type="PATRIC" id="fig|861450.3.peg.405"/>
<keyword evidence="8 12" id="KW-0808">Transferase</keyword>
<feature type="domain" description="Ribosomal RNA small subunit methyltransferase E PUA-like" evidence="14">
    <location>
        <begin position="16"/>
        <end position="60"/>
    </location>
</feature>
<accession>G9YFL1</accession>
<evidence type="ECO:0000256" key="11">
    <source>
        <dbReference type="ARBA" id="ARBA00047944"/>
    </source>
</evidence>
<keyword evidence="16" id="KW-1185">Reference proteome</keyword>